<dbReference type="PANTHER" id="PTHR39328:SF1">
    <property type="entry name" value="BLL2871 PROTEIN"/>
    <property type="match status" value="1"/>
</dbReference>
<evidence type="ECO:0000313" key="1">
    <source>
        <dbReference type="EMBL" id="SUZ61588.1"/>
    </source>
</evidence>
<dbReference type="AlphaFoldDB" id="A0A381P5V6"/>
<dbReference type="EMBL" id="UINC01000813">
    <property type="protein sequence ID" value="SUZ61588.1"/>
    <property type="molecule type" value="Genomic_DNA"/>
</dbReference>
<gene>
    <name evidence="1" type="ORF">METZ01_LOCUS14442</name>
</gene>
<dbReference type="Pfam" id="PF06267">
    <property type="entry name" value="DUF1028"/>
    <property type="match status" value="1"/>
</dbReference>
<proteinExistence type="predicted"/>
<sequence>MTFSIVLRDSEENSFGIAVATKHFAVGALVPHLRSGVGAVAVQASTNPHLGLSGLEQLASGKNIEQALKTVLAEDPEAGLRQLHGLDASGKSWAWSGKQTKKWAGHQCGENYSVAGNMLTGLEVVETCVESLLKNTDLPLEEKLLKALQAGEQAGGDRRGKQSAALLTVRHQPFTWCNLRVDDHPEPLSELERLFSEFRKPYYQEFVSVIHGQS</sequence>
<dbReference type="SUPFAM" id="SSF56235">
    <property type="entry name" value="N-terminal nucleophile aminohydrolases (Ntn hydrolases)"/>
    <property type="match status" value="1"/>
</dbReference>
<dbReference type="InterPro" id="IPR010430">
    <property type="entry name" value="DUF1028"/>
</dbReference>
<dbReference type="InterPro" id="IPR029055">
    <property type="entry name" value="Ntn_hydrolases_N"/>
</dbReference>
<protein>
    <submittedName>
        <fullName evidence="1">Uncharacterized protein</fullName>
    </submittedName>
</protein>
<dbReference type="Gene3D" id="3.60.20.10">
    <property type="entry name" value="Glutamine Phosphoribosylpyrophosphate, subunit 1, domain 1"/>
    <property type="match status" value="1"/>
</dbReference>
<dbReference type="PANTHER" id="PTHR39328">
    <property type="entry name" value="BLL2871 PROTEIN"/>
    <property type="match status" value="1"/>
</dbReference>
<name>A0A381P5V6_9ZZZZ</name>
<accession>A0A381P5V6</accession>
<organism evidence="1">
    <name type="scientific">marine metagenome</name>
    <dbReference type="NCBI Taxonomy" id="408172"/>
    <lineage>
        <taxon>unclassified sequences</taxon>
        <taxon>metagenomes</taxon>
        <taxon>ecological metagenomes</taxon>
    </lineage>
</organism>
<reference evidence="1" key="1">
    <citation type="submission" date="2018-05" db="EMBL/GenBank/DDBJ databases">
        <authorList>
            <person name="Lanie J.A."/>
            <person name="Ng W.-L."/>
            <person name="Kazmierczak K.M."/>
            <person name="Andrzejewski T.M."/>
            <person name="Davidsen T.M."/>
            <person name="Wayne K.J."/>
            <person name="Tettelin H."/>
            <person name="Glass J.I."/>
            <person name="Rusch D."/>
            <person name="Podicherti R."/>
            <person name="Tsui H.-C.T."/>
            <person name="Winkler M.E."/>
        </authorList>
    </citation>
    <scope>NUCLEOTIDE SEQUENCE</scope>
</reference>